<gene>
    <name evidence="1" type="ORF">OS493_014258</name>
</gene>
<reference evidence="1" key="1">
    <citation type="submission" date="2023-01" db="EMBL/GenBank/DDBJ databases">
        <title>Genome assembly of the deep-sea coral Lophelia pertusa.</title>
        <authorList>
            <person name="Herrera S."/>
            <person name="Cordes E."/>
        </authorList>
    </citation>
    <scope>NUCLEOTIDE SEQUENCE</scope>
    <source>
        <strain evidence="1">USNM1676648</strain>
        <tissue evidence="1">Polyp</tissue>
    </source>
</reference>
<sequence length="157" mass="17718">MSDPRSSETSEEATEISRATKLLIKEARSFQQAPNIENDLPKALRSSEKVQMWLKTGVGGTTTPSTDEPRRFQHGWLAPYIEHDLSARTLRSSEKVELWIRAHFSHPISESAYNKEANSLQYGEKTNATESVLTSLAALEISRLEMISTLNDEERII</sequence>
<dbReference type="AlphaFoldDB" id="A0A9X0CRL6"/>
<accession>A0A9X0CRL6</accession>
<organism evidence="1 2">
    <name type="scientific">Desmophyllum pertusum</name>
    <dbReference type="NCBI Taxonomy" id="174260"/>
    <lineage>
        <taxon>Eukaryota</taxon>
        <taxon>Metazoa</taxon>
        <taxon>Cnidaria</taxon>
        <taxon>Anthozoa</taxon>
        <taxon>Hexacorallia</taxon>
        <taxon>Scleractinia</taxon>
        <taxon>Caryophylliina</taxon>
        <taxon>Caryophylliidae</taxon>
        <taxon>Desmophyllum</taxon>
    </lineage>
</organism>
<evidence type="ECO:0000313" key="2">
    <source>
        <dbReference type="Proteomes" id="UP001163046"/>
    </source>
</evidence>
<dbReference type="Proteomes" id="UP001163046">
    <property type="component" value="Unassembled WGS sequence"/>
</dbReference>
<comment type="caution">
    <text evidence="1">The sequence shown here is derived from an EMBL/GenBank/DDBJ whole genome shotgun (WGS) entry which is preliminary data.</text>
</comment>
<proteinExistence type="predicted"/>
<keyword evidence="2" id="KW-1185">Reference proteome</keyword>
<protein>
    <submittedName>
        <fullName evidence="1">Uncharacterized protein</fullName>
    </submittedName>
</protein>
<dbReference type="OrthoDB" id="10521466at2759"/>
<dbReference type="EMBL" id="MU826832">
    <property type="protein sequence ID" value="KAJ7373110.1"/>
    <property type="molecule type" value="Genomic_DNA"/>
</dbReference>
<name>A0A9X0CRL6_9CNID</name>
<evidence type="ECO:0000313" key="1">
    <source>
        <dbReference type="EMBL" id="KAJ7373110.1"/>
    </source>
</evidence>